<feature type="transmembrane region" description="Helical" evidence="7">
    <location>
        <begin position="31"/>
        <end position="53"/>
    </location>
</feature>
<gene>
    <name evidence="8" type="ORF">H5V44_11765</name>
</gene>
<feature type="transmembrane region" description="Helical" evidence="7">
    <location>
        <begin position="228"/>
        <end position="253"/>
    </location>
</feature>
<evidence type="ECO:0000256" key="1">
    <source>
        <dbReference type="ARBA" id="ARBA00004651"/>
    </source>
</evidence>
<protein>
    <submittedName>
        <fullName evidence="8">YihY/virulence factor BrkB family protein</fullName>
    </submittedName>
</protein>
<feature type="compositionally biased region" description="Basic and acidic residues" evidence="6">
    <location>
        <begin position="320"/>
        <end position="329"/>
    </location>
</feature>
<name>A0A7J9SKB4_9EURY</name>
<keyword evidence="5 7" id="KW-0472">Membrane</keyword>
<keyword evidence="2" id="KW-1003">Cell membrane</keyword>
<dbReference type="RefSeq" id="WP_185193331.1">
    <property type="nucleotide sequence ID" value="NZ_JACKXD010000004.1"/>
</dbReference>
<dbReference type="Pfam" id="PF03631">
    <property type="entry name" value="Virul_fac_BrkB"/>
    <property type="match status" value="1"/>
</dbReference>
<dbReference type="GO" id="GO:0005886">
    <property type="term" value="C:plasma membrane"/>
    <property type="evidence" value="ECO:0007669"/>
    <property type="project" value="UniProtKB-SubCell"/>
</dbReference>
<organism evidence="8 9">
    <name type="scientific">Halobellus ruber</name>
    <dbReference type="NCBI Taxonomy" id="2761102"/>
    <lineage>
        <taxon>Archaea</taxon>
        <taxon>Methanobacteriati</taxon>
        <taxon>Methanobacteriota</taxon>
        <taxon>Stenosarchaea group</taxon>
        <taxon>Halobacteria</taxon>
        <taxon>Halobacteriales</taxon>
        <taxon>Haloferacaceae</taxon>
        <taxon>Halobellus</taxon>
    </lineage>
</organism>
<feature type="transmembrane region" description="Helical" evidence="7">
    <location>
        <begin position="194"/>
        <end position="216"/>
    </location>
</feature>
<feature type="transmembrane region" description="Helical" evidence="7">
    <location>
        <begin position="379"/>
        <end position="399"/>
    </location>
</feature>
<comment type="subcellular location">
    <subcellularLocation>
        <location evidence="1">Cell membrane</location>
        <topology evidence="1">Multi-pass membrane protein</topology>
    </subcellularLocation>
</comment>
<keyword evidence="4 7" id="KW-1133">Transmembrane helix</keyword>
<evidence type="ECO:0000256" key="3">
    <source>
        <dbReference type="ARBA" id="ARBA00022692"/>
    </source>
</evidence>
<dbReference type="PANTHER" id="PTHR30213:SF0">
    <property type="entry name" value="UPF0761 MEMBRANE PROTEIN YIHY"/>
    <property type="match status" value="1"/>
</dbReference>
<evidence type="ECO:0000256" key="7">
    <source>
        <dbReference type="SAM" id="Phobius"/>
    </source>
</evidence>
<evidence type="ECO:0000256" key="6">
    <source>
        <dbReference type="SAM" id="MobiDB-lite"/>
    </source>
</evidence>
<dbReference type="EMBL" id="JACKXD010000004">
    <property type="protein sequence ID" value="MBB6646952.1"/>
    <property type="molecule type" value="Genomic_DNA"/>
</dbReference>
<dbReference type="NCBIfam" id="TIGR00765">
    <property type="entry name" value="yihY_not_rbn"/>
    <property type="match status" value="1"/>
</dbReference>
<keyword evidence="9" id="KW-1185">Reference proteome</keyword>
<evidence type="ECO:0000256" key="2">
    <source>
        <dbReference type="ARBA" id="ARBA00022475"/>
    </source>
</evidence>
<sequence>MSAPTAPRLAVVRSVVETVRDREVTFLAAGISYYVLVSLVPLLTFGVVVATVVGGADLATRVQAVAGAYLLPTGSDLVAGALADRSGQGALSVVSLTVTTWGALKLFRGVDVAFARIYGYPTSPILQQLSDGVVVLATLGAAAVGVAVTTAVIAVADLPFVGVVGPLVLLSFLVVAFLPLYAVIPDVPVPLRSALPGALLSAVGWTGLSAAFSIYARVSTGVAGALGGVLLLVTWFYASGILVLTGAAANAVLADRVGVPLHREDHGTRRFAPAADGDRDRQVQQPRVRGADRTMSAEDASDDDAGDPAADAPDDGATDVDPRGAPDIEQLDRRVEELRSDLAAFEEDVESRTVDRPTLKADLERYVRGRLRRGKARGWGPYLVLLYGTAATISAFYFLEDDLLAVVAMVIIYLSTLGLYTLFVVFGVGLNALGVPGRFVDWIRDRRS</sequence>
<reference evidence="8 9" key="1">
    <citation type="submission" date="2020-08" db="EMBL/GenBank/DDBJ databases">
        <authorList>
            <person name="Seo M.-J."/>
        </authorList>
    </citation>
    <scope>NUCLEOTIDE SEQUENCE [LARGE SCALE GENOMIC DNA]</scope>
    <source>
        <strain evidence="8 9">MBLA0160</strain>
    </source>
</reference>
<dbReference type="Proteomes" id="UP000546257">
    <property type="component" value="Unassembled WGS sequence"/>
</dbReference>
<evidence type="ECO:0000313" key="9">
    <source>
        <dbReference type="Proteomes" id="UP000546257"/>
    </source>
</evidence>
<feature type="transmembrane region" description="Helical" evidence="7">
    <location>
        <begin position="160"/>
        <end position="182"/>
    </location>
</feature>
<feature type="compositionally biased region" description="Acidic residues" evidence="6">
    <location>
        <begin position="299"/>
        <end position="318"/>
    </location>
</feature>
<feature type="region of interest" description="Disordered" evidence="6">
    <location>
        <begin position="265"/>
        <end position="329"/>
    </location>
</feature>
<feature type="transmembrane region" description="Helical" evidence="7">
    <location>
        <begin position="405"/>
        <end position="430"/>
    </location>
</feature>
<keyword evidence="3 7" id="KW-0812">Transmembrane</keyword>
<proteinExistence type="predicted"/>
<evidence type="ECO:0000313" key="8">
    <source>
        <dbReference type="EMBL" id="MBB6646952.1"/>
    </source>
</evidence>
<dbReference type="InterPro" id="IPR017039">
    <property type="entry name" value="Virul_fac_BrkB"/>
</dbReference>
<evidence type="ECO:0000256" key="5">
    <source>
        <dbReference type="ARBA" id="ARBA00023136"/>
    </source>
</evidence>
<accession>A0A7J9SKB4</accession>
<comment type="caution">
    <text evidence="8">The sequence shown here is derived from an EMBL/GenBank/DDBJ whole genome shotgun (WGS) entry which is preliminary data.</text>
</comment>
<dbReference type="PANTHER" id="PTHR30213">
    <property type="entry name" value="INNER MEMBRANE PROTEIN YHJD"/>
    <property type="match status" value="1"/>
</dbReference>
<feature type="transmembrane region" description="Helical" evidence="7">
    <location>
        <begin position="133"/>
        <end position="154"/>
    </location>
</feature>
<dbReference type="AlphaFoldDB" id="A0A7J9SKB4"/>
<evidence type="ECO:0000256" key="4">
    <source>
        <dbReference type="ARBA" id="ARBA00022989"/>
    </source>
</evidence>